<reference evidence="1 2" key="2">
    <citation type="submission" date="2018-11" db="EMBL/GenBank/DDBJ databases">
        <authorList>
            <consortium name="Pathogen Informatics"/>
        </authorList>
    </citation>
    <scope>NUCLEOTIDE SEQUENCE [LARGE SCALE GENOMIC DNA]</scope>
</reference>
<keyword evidence="2" id="KW-1185">Reference proteome</keyword>
<accession>A0A0R3T4J1</accession>
<sequence>MALSPSQRPSDTSSIPTMKTCIVLIALDENLRRSRVDGVPTAWNHFYEMRALQIFYDACYKIGGSILVYKMSNVCKEGMLVSFNVCNSNN</sequence>
<protein>
    <submittedName>
        <fullName evidence="3">Pkinase_fungal domain-containing protein</fullName>
    </submittedName>
</protein>
<name>A0A0R3T4J1_RODNA</name>
<evidence type="ECO:0000313" key="3">
    <source>
        <dbReference type="WBParaSite" id="HNAJ_0000197801-mRNA-1"/>
    </source>
</evidence>
<dbReference type="AlphaFoldDB" id="A0A0R3T4J1"/>
<gene>
    <name evidence="1" type="ORF">HNAJ_LOCUS1977</name>
</gene>
<proteinExistence type="predicted"/>
<evidence type="ECO:0000313" key="2">
    <source>
        <dbReference type="Proteomes" id="UP000278807"/>
    </source>
</evidence>
<organism evidence="3">
    <name type="scientific">Rodentolepis nana</name>
    <name type="common">Dwarf tapeworm</name>
    <name type="synonym">Hymenolepis nana</name>
    <dbReference type="NCBI Taxonomy" id="102285"/>
    <lineage>
        <taxon>Eukaryota</taxon>
        <taxon>Metazoa</taxon>
        <taxon>Spiralia</taxon>
        <taxon>Lophotrochozoa</taxon>
        <taxon>Platyhelminthes</taxon>
        <taxon>Cestoda</taxon>
        <taxon>Eucestoda</taxon>
        <taxon>Cyclophyllidea</taxon>
        <taxon>Hymenolepididae</taxon>
        <taxon>Rodentolepis</taxon>
    </lineage>
</organism>
<evidence type="ECO:0000313" key="1">
    <source>
        <dbReference type="EMBL" id="VDN97836.1"/>
    </source>
</evidence>
<reference evidence="3" key="1">
    <citation type="submission" date="2017-02" db="UniProtKB">
        <authorList>
            <consortium name="WormBaseParasite"/>
        </authorList>
    </citation>
    <scope>IDENTIFICATION</scope>
</reference>
<dbReference type="WBParaSite" id="HNAJ_0000197801-mRNA-1">
    <property type="protein sequence ID" value="HNAJ_0000197801-mRNA-1"/>
    <property type="gene ID" value="HNAJ_0000197801"/>
</dbReference>
<dbReference type="EMBL" id="UZAE01000875">
    <property type="protein sequence ID" value="VDN97836.1"/>
    <property type="molecule type" value="Genomic_DNA"/>
</dbReference>
<dbReference type="Proteomes" id="UP000278807">
    <property type="component" value="Unassembled WGS sequence"/>
</dbReference>